<reference evidence="4" key="1">
    <citation type="submission" date="2021-01" db="EMBL/GenBank/DDBJ databases">
        <authorList>
            <person name="Corre E."/>
            <person name="Pelletier E."/>
            <person name="Niang G."/>
            <person name="Scheremetjew M."/>
            <person name="Finn R."/>
            <person name="Kale V."/>
            <person name="Holt S."/>
            <person name="Cochrane G."/>
            <person name="Meng A."/>
            <person name="Brown T."/>
            <person name="Cohen L."/>
        </authorList>
    </citation>
    <scope>NUCLEOTIDE SEQUENCE</scope>
    <source>
        <strain evidence="4">CCAP 1951/1</strain>
    </source>
</reference>
<comment type="similarity">
    <text evidence="1 2">Belongs to the nucleosome assembly protein (NAP) family.</text>
</comment>
<name>A0A7S1MIW5_NEODS</name>
<dbReference type="AlphaFoldDB" id="A0A7S1MIW5"/>
<evidence type="ECO:0000256" key="1">
    <source>
        <dbReference type="ARBA" id="ARBA00009947"/>
    </source>
</evidence>
<feature type="region of interest" description="Disordered" evidence="3">
    <location>
        <begin position="91"/>
        <end position="142"/>
    </location>
</feature>
<protein>
    <recommendedName>
        <fullName evidence="5">Nucleosome assembly protein</fullName>
    </recommendedName>
</protein>
<proteinExistence type="inferred from homology"/>
<organism evidence="4">
    <name type="scientific">Neobodo designis</name>
    <name type="common">Flagellated protozoan</name>
    <name type="synonym">Bodo designis</name>
    <dbReference type="NCBI Taxonomy" id="312471"/>
    <lineage>
        <taxon>Eukaryota</taxon>
        <taxon>Discoba</taxon>
        <taxon>Euglenozoa</taxon>
        <taxon>Kinetoplastea</taxon>
        <taxon>Metakinetoplastina</taxon>
        <taxon>Neobodonida</taxon>
        <taxon>Neobodo</taxon>
    </lineage>
</organism>
<sequence>MSRRQPMQKPVEYETDSDEEEEEEEEVDPCEKIQALPLAQRRRVYGLKALVKATKEAQKKKRARIAEIEKEFLAKMQPLFELRRKIVNGEHEPSAAEVARGEKTDESKVEEIPSDDEEEKPKQPAAGDKKKAQVVAPADEDESAVLEAAASKPDGGIPNFWLTVLKNNEVTEGMIMERDEPALRALTNVTTEFIDNDPQKGFKLSFHFAENAFFTNKVLTKTYVMDPEDEDEYALDDLKGTEIEWTSPANKLTVVIKQKKQRHKSGKGVRVVEREEKAPSFFHFFDPPAMPGSDDDEDEEDEEAANATEEIQMDFEAGQAFHEMIIPRAVYYYTGESIAELAAGMMGGMGLGDDDEEDEEEESDDDSDEQPAQRGGRGGARGGARGGRGRGNGEDCKQQ</sequence>
<feature type="compositionally biased region" description="Basic and acidic residues" evidence="3">
    <location>
        <begin position="119"/>
        <end position="131"/>
    </location>
</feature>
<feature type="compositionally biased region" description="Gly residues" evidence="3">
    <location>
        <begin position="375"/>
        <end position="390"/>
    </location>
</feature>
<dbReference type="Gene3D" id="1.20.5.1500">
    <property type="match status" value="1"/>
</dbReference>
<feature type="compositionally biased region" description="Basic and acidic residues" evidence="3">
    <location>
        <begin position="91"/>
        <end position="111"/>
    </location>
</feature>
<feature type="compositionally biased region" description="Acidic residues" evidence="3">
    <location>
        <begin position="293"/>
        <end position="304"/>
    </location>
</feature>
<evidence type="ECO:0000256" key="2">
    <source>
        <dbReference type="RuleBase" id="RU003876"/>
    </source>
</evidence>
<feature type="region of interest" description="Disordered" evidence="3">
    <location>
        <begin position="281"/>
        <end position="306"/>
    </location>
</feature>
<feature type="compositionally biased region" description="Acidic residues" evidence="3">
    <location>
        <begin position="13"/>
        <end position="28"/>
    </location>
</feature>
<dbReference type="GO" id="GO:0005634">
    <property type="term" value="C:nucleus"/>
    <property type="evidence" value="ECO:0007669"/>
    <property type="project" value="InterPro"/>
</dbReference>
<dbReference type="InterPro" id="IPR002164">
    <property type="entry name" value="NAP_family"/>
</dbReference>
<gene>
    <name evidence="4" type="ORF">NDES1114_LOCUS23480</name>
</gene>
<dbReference type="Gene3D" id="3.30.1120.90">
    <property type="entry name" value="Nucleosome assembly protein"/>
    <property type="match status" value="1"/>
</dbReference>
<dbReference type="Pfam" id="PF00956">
    <property type="entry name" value="NAP"/>
    <property type="match status" value="1"/>
</dbReference>
<evidence type="ECO:0000256" key="3">
    <source>
        <dbReference type="SAM" id="MobiDB-lite"/>
    </source>
</evidence>
<dbReference type="PANTHER" id="PTHR11875">
    <property type="entry name" value="TESTIS-SPECIFIC Y-ENCODED PROTEIN"/>
    <property type="match status" value="1"/>
</dbReference>
<accession>A0A7S1MIW5</accession>
<evidence type="ECO:0008006" key="5">
    <source>
        <dbReference type="Google" id="ProtNLM"/>
    </source>
</evidence>
<evidence type="ECO:0000313" key="4">
    <source>
        <dbReference type="EMBL" id="CAD9132922.1"/>
    </source>
</evidence>
<dbReference type="SUPFAM" id="SSF143113">
    <property type="entry name" value="NAP-like"/>
    <property type="match status" value="1"/>
</dbReference>
<dbReference type="GO" id="GO:0006334">
    <property type="term" value="P:nucleosome assembly"/>
    <property type="evidence" value="ECO:0007669"/>
    <property type="project" value="InterPro"/>
</dbReference>
<dbReference type="InterPro" id="IPR037231">
    <property type="entry name" value="NAP-like_sf"/>
</dbReference>
<feature type="region of interest" description="Disordered" evidence="3">
    <location>
        <begin position="1"/>
        <end position="30"/>
    </location>
</feature>
<feature type="region of interest" description="Disordered" evidence="3">
    <location>
        <begin position="346"/>
        <end position="399"/>
    </location>
</feature>
<feature type="compositionally biased region" description="Acidic residues" evidence="3">
    <location>
        <begin position="352"/>
        <end position="369"/>
    </location>
</feature>
<dbReference type="EMBL" id="HBGF01035015">
    <property type="protein sequence ID" value="CAD9132922.1"/>
    <property type="molecule type" value="Transcribed_RNA"/>
</dbReference>